<dbReference type="RefSeq" id="WP_341404571.1">
    <property type="nucleotide sequence ID" value="NZ_JBBUKT010000003.1"/>
</dbReference>
<gene>
    <name evidence="3" type="ORF">WKV53_10700</name>
</gene>
<comment type="caution">
    <text evidence="3">The sequence shown here is derived from an EMBL/GenBank/DDBJ whole genome shotgun (WGS) entry which is preliminary data.</text>
</comment>
<evidence type="ECO:0000256" key="1">
    <source>
        <dbReference type="ARBA" id="ARBA00022729"/>
    </source>
</evidence>
<feature type="signal peptide" evidence="2">
    <location>
        <begin position="1"/>
        <end position="29"/>
    </location>
</feature>
<dbReference type="Proteomes" id="UP001371305">
    <property type="component" value="Unassembled WGS sequence"/>
</dbReference>
<proteinExistence type="predicted"/>
<dbReference type="NCBIfam" id="TIGR02601">
    <property type="entry name" value="autotrns_rpt"/>
    <property type="match status" value="5"/>
</dbReference>
<keyword evidence="4" id="KW-1185">Reference proteome</keyword>
<feature type="chain" id="PRO_5045569850" evidence="2">
    <location>
        <begin position="30"/>
        <end position="1489"/>
    </location>
</feature>
<evidence type="ECO:0000256" key="2">
    <source>
        <dbReference type="SAM" id="SignalP"/>
    </source>
</evidence>
<name>A0ABU9AT95_9BACT</name>
<evidence type="ECO:0000313" key="3">
    <source>
        <dbReference type="EMBL" id="MEK7950969.1"/>
    </source>
</evidence>
<keyword evidence="1 2" id="KW-0732">Signal</keyword>
<dbReference type="SUPFAM" id="SSF51126">
    <property type="entry name" value="Pectin lyase-like"/>
    <property type="match status" value="2"/>
</dbReference>
<dbReference type="InterPro" id="IPR013425">
    <property type="entry name" value="Autotrns_rpt"/>
</dbReference>
<evidence type="ECO:0000313" key="4">
    <source>
        <dbReference type="Proteomes" id="UP001371305"/>
    </source>
</evidence>
<dbReference type="Pfam" id="PF12951">
    <property type="entry name" value="PATR"/>
    <property type="match status" value="6"/>
</dbReference>
<organism evidence="3 4">
    <name type="scientific">Luteolibacter soli</name>
    <dbReference type="NCBI Taxonomy" id="3135280"/>
    <lineage>
        <taxon>Bacteria</taxon>
        <taxon>Pseudomonadati</taxon>
        <taxon>Verrucomicrobiota</taxon>
        <taxon>Verrucomicrobiia</taxon>
        <taxon>Verrucomicrobiales</taxon>
        <taxon>Verrucomicrobiaceae</taxon>
        <taxon>Luteolibacter</taxon>
    </lineage>
</organism>
<dbReference type="InterPro" id="IPR011050">
    <property type="entry name" value="Pectin_lyase_fold/virulence"/>
</dbReference>
<dbReference type="EMBL" id="JBBUKT010000003">
    <property type="protein sequence ID" value="MEK7950969.1"/>
    <property type="molecule type" value="Genomic_DNA"/>
</dbReference>
<reference evidence="3 4" key="1">
    <citation type="submission" date="2024-04" db="EMBL/GenBank/DDBJ databases">
        <title>Luteolibacter sp. isolated from soil.</title>
        <authorList>
            <person name="An J."/>
        </authorList>
    </citation>
    <scope>NUCLEOTIDE SEQUENCE [LARGE SCALE GENOMIC DNA]</scope>
    <source>
        <strain evidence="3 4">Y139</strain>
    </source>
</reference>
<accession>A0ABU9AT95</accession>
<protein>
    <submittedName>
        <fullName evidence="3">Autotransporter-associated beta strand repeat-containing protein</fullName>
    </submittedName>
</protein>
<sequence length="1489" mass="145647">MKQKPASRTHTYTRLSLLALGALTSVTSAVTRTWDGGGTGGTNMETLANWSGDVLPNGTNGDIAEWNGTVTGPLSLNYTGATANGLGAGNGIFLSLTSAQTDSVTMVQASGTTAMRLQNITIASGAGAFTFGNANAFTDGITLGSGTVNAHTFTNNSSNMASFGSDVRFAFGGAGAKTTTFAGSGNWTFSGKYGNGGTGSITTIAKSGTGTLTINNNIQGTNTGAAVVNPGNFHINGGTAVIDTSGVVTTTNFSSIGQSGTDVAVMTVKGNGSFISGGDLNAGDIGSSSGTLNVQDTASVSVGTGGGFFVGSANTAGSTASGTVNHSAGSVTVNRTNDGAFVIGGRNSAATGGSGTYNLSGTGTLTNAGNVFVGGYGTGSVVQTGGTFNNAGWVSIARQTSGTGSYNISGGALNQTGASMGIVVGELATGTLTVSGSGAVTTANTGIVRIGNGATGNGTVHLNGGTLTTSKVEMAAGTSTFNFNGGTLKANAANATYLQGLTTANVRNGGALIDTNGNNISIGQALLHSGIGGDAAVDGGLTKSGSGVLTLGGASTYNGPTSANAGSLIFGGSSTTGNITVADGVTLGGRVTNVNASVVSNTNNPNLTLGAAGATALAVNFNTLGNPTVPIFNLGTGTVTLNGTVDVSLSNTTSLTSTPNNTTLALVSYGSQGGAGSWNLTTPSAGHTIFALNPTATALYLNITANPVTWTGAVSNAWNDDALGAPNNWALPDTTGTDFINGDTVNFTNTASNFNVDISENITPGIVNFSNTTNPYTIGSTGSFGITSGSVNLNGSGSVTINNSNSYTGATTINAGSLTVNGSLTASPVTLNTGTLNLNNNNAIGPAALTINGGTLDSPAAALGLLTNPVENWNADFTFTGTNNLDLGTGVVNVGGTGDRTVSVTSTLTTGELRSVTTQGFTKQGPGTLVVTSDGTNTAGSNITGLLNVAAGTLQTNRATGVTGDFMAAGVTGSGTIVNGAATERWLFSNAAAGTFNFTGTLANGAAGALGFNKSGASTQTLSGNNTYSGTTSAAGGTLILTGANTLSGPTNITAGTLSITGTNSAGGAVSVNGSAATPALLNLQNSNALGTSAVTSINRNSGIQLQGGIILPNTVTFTLSNDGTTGATIPYAVGNLGGDNVINGNITLTAGGGSSIFQSDSGSLTLNGNVAIAAAQSSRGLILQGSSTGANAFNGVLGDLSGTSVGSIIKNGTGTWTVSGNNTYTGVTTVNAGTLIVTGNNTGASAVTVAANATLAGNGNLGGAVTIAANGIHSLAVAATSGAQVTRTIGGALTNTTGSVLNLTAAVAPAPGVYTLVTATGGISALPTTITGFTGGVVSISGNSLILTIASPSAYDAWALSKGLTGANNGPDQDNGDLDGIPNLLEYVLNGDPLASDTGNLPVATEDATNFYFDFNRRDDSISEVTLTFEYGTTLASWPSSVAIPSDNTPIAGPPVTITDNADGTHHVKITVAKSGEIKLFGRLSAVK</sequence>